<sequence length="185" mass="21785">MRIFKFFRKEKKKPEQLIREFEIGRRALLQKVKEVCDDLRSKGYNVLELIPLIASVGKAEKKKPFGIMLVVTSELFKKFHEYVDMGEYSNNQLKMFYVGDYAFLLITARDDNKKLAICYSTAFRRKHVKKIQGKDTLYIYIIDGQTSKYSLIYFKNVRWGVAPEVTEDTLKSQSKNEKPPSTPYW</sequence>
<gene>
    <name evidence="1" type="ORF">DRJ26_02950</name>
</gene>
<name>A0A497F2V1_9CREN</name>
<dbReference type="Pfam" id="PF24373">
    <property type="entry name" value="DUF7529"/>
    <property type="match status" value="1"/>
</dbReference>
<protein>
    <submittedName>
        <fullName evidence="1">Uncharacterized protein</fullName>
    </submittedName>
</protein>
<evidence type="ECO:0000313" key="1">
    <source>
        <dbReference type="EMBL" id="RLE53777.1"/>
    </source>
</evidence>
<organism evidence="1 2">
    <name type="scientific">Thermoproteota archaeon</name>
    <dbReference type="NCBI Taxonomy" id="2056631"/>
    <lineage>
        <taxon>Archaea</taxon>
        <taxon>Thermoproteota</taxon>
    </lineage>
</organism>
<reference evidence="1 2" key="1">
    <citation type="submission" date="2018-06" db="EMBL/GenBank/DDBJ databases">
        <title>Extensive metabolic versatility and redundancy in microbially diverse, dynamic hydrothermal sediments.</title>
        <authorList>
            <person name="Dombrowski N."/>
            <person name="Teske A."/>
            <person name="Baker B.J."/>
        </authorList>
    </citation>
    <scope>NUCLEOTIDE SEQUENCE [LARGE SCALE GENOMIC DNA]</scope>
    <source>
        <strain evidence="1">B20_G2</strain>
    </source>
</reference>
<dbReference type="InterPro" id="IPR055951">
    <property type="entry name" value="DUF7529"/>
</dbReference>
<evidence type="ECO:0000313" key="2">
    <source>
        <dbReference type="Proteomes" id="UP000269499"/>
    </source>
</evidence>
<dbReference type="Proteomes" id="UP000269499">
    <property type="component" value="Unassembled WGS sequence"/>
</dbReference>
<dbReference type="EMBL" id="QMRA01000052">
    <property type="protein sequence ID" value="RLE53777.1"/>
    <property type="molecule type" value="Genomic_DNA"/>
</dbReference>
<accession>A0A497F2V1</accession>
<comment type="caution">
    <text evidence="1">The sequence shown here is derived from an EMBL/GenBank/DDBJ whole genome shotgun (WGS) entry which is preliminary data.</text>
</comment>
<dbReference type="AlphaFoldDB" id="A0A497F2V1"/>
<proteinExistence type="predicted"/>